<sequence length="224" mass="24732">MKYSCFPTSRNGFVLKFATVILFTGFLFCSQQSTAEQTSWFVSGQIGSASTDISTKSLTSSLNEQGALIDSVSVKDSDTGYQAAIGYKFNANYSLQVGYVDFGERHFSFTGEVTDLDNFHGAMKQIYPESATGPQISLLASWPISKEISLTGKLGYLDWHQNYQYQADSSQLYKAKRSGNCVTFGIEASFALFKNTQIFLSYDHAALDATDASMLSIGARYYFD</sequence>
<dbReference type="GO" id="GO:0009279">
    <property type="term" value="C:cell outer membrane"/>
    <property type="evidence" value="ECO:0007669"/>
    <property type="project" value="InterPro"/>
</dbReference>
<keyword evidence="2" id="KW-0626">Porin</keyword>
<dbReference type="InterPro" id="IPR000498">
    <property type="entry name" value="OmpA-like_TM_dom"/>
</dbReference>
<dbReference type="GO" id="GO:0046930">
    <property type="term" value="C:pore complex"/>
    <property type="evidence" value="ECO:0007669"/>
    <property type="project" value="UniProtKB-KW"/>
</dbReference>
<feature type="domain" description="Outer membrane protein OmpA-like transmembrane" evidence="4">
    <location>
        <begin position="38"/>
        <end position="204"/>
    </location>
</feature>
<keyword evidence="2" id="KW-0813">Transport</keyword>
<dbReference type="Pfam" id="PF01389">
    <property type="entry name" value="OmpA_membrane"/>
    <property type="match status" value="1"/>
</dbReference>
<reference evidence="5 6" key="1">
    <citation type="submission" date="2018-09" db="EMBL/GenBank/DDBJ databases">
        <title>Identification of marine bacteria producing industrial enzymes.</title>
        <authorList>
            <person name="Cheng T.H."/>
            <person name="Saidin J."/>
            <person name="Muhd D.D."/>
            <person name="Isa M.N.M."/>
            <person name="Bakar M.F.A."/>
            <person name="Ismail N."/>
        </authorList>
    </citation>
    <scope>NUCLEOTIDE SEQUENCE [LARGE SCALE GENOMIC DNA]</scope>
    <source>
        <strain evidence="5 6">MNAD 1.6</strain>
    </source>
</reference>
<keyword evidence="2" id="KW-0406">Ion transport</keyword>
<accession>A0A3A3EP71</accession>
<name>A0A3A3EP71_9GAMM</name>
<feature type="chain" id="PRO_5017262631" description="Outer membrane protein OmpA-like transmembrane domain-containing protein" evidence="3">
    <location>
        <begin position="36"/>
        <end position="224"/>
    </location>
</feature>
<evidence type="ECO:0000256" key="1">
    <source>
        <dbReference type="ARBA" id="ARBA00005710"/>
    </source>
</evidence>
<evidence type="ECO:0000256" key="3">
    <source>
        <dbReference type="SAM" id="SignalP"/>
    </source>
</evidence>
<evidence type="ECO:0000313" key="5">
    <source>
        <dbReference type="EMBL" id="RJF35516.1"/>
    </source>
</evidence>
<dbReference type="Gene3D" id="2.40.160.20">
    <property type="match status" value="1"/>
</dbReference>
<gene>
    <name evidence="5" type="ORF">D4741_11090</name>
</gene>
<keyword evidence="3" id="KW-0732">Signal</keyword>
<evidence type="ECO:0000313" key="6">
    <source>
        <dbReference type="Proteomes" id="UP000265938"/>
    </source>
</evidence>
<organism evidence="5 6">
    <name type="scientific">Pseudoalteromonas gelatinilytica</name>
    <dbReference type="NCBI Taxonomy" id="1703256"/>
    <lineage>
        <taxon>Bacteria</taxon>
        <taxon>Pseudomonadati</taxon>
        <taxon>Pseudomonadota</taxon>
        <taxon>Gammaproteobacteria</taxon>
        <taxon>Alteromonadales</taxon>
        <taxon>Pseudoalteromonadaceae</taxon>
        <taxon>Pseudoalteromonas</taxon>
    </lineage>
</organism>
<dbReference type="EMBL" id="QYSE01000002">
    <property type="protein sequence ID" value="RJF35516.1"/>
    <property type="molecule type" value="Genomic_DNA"/>
</dbReference>
<protein>
    <recommendedName>
        <fullName evidence="4">Outer membrane protein OmpA-like transmembrane domain-containing protein</fullName>
    </recommendedName>
</protein>
<dbReference type="InterPro" id="IPR011250">
    <property type="entry name" value="OMP/PagP_B-barrel"/>
</dbReference>
<comment type="caution">
    <text evidence="5">The sequence shown here is derived from an EMBL/GenBank/DDBJ whole genome shotgun (WGS) entry which is preliminary data.</text>
</comment>
<dbReference type="Proteomes" id="UP000265938">
    <property type="component" value="Unassembled WGS sequence"/>
</dbReference>
<dbReference type="SUPFAM" id="SSF56925">
    <property type="entry name" value="OMPA-like"/>
    <property type="match status" value="1"/>
</dbReference>
<feature type="signal peptide" evidence="3">
    <location>
        <begin position="1"/>
        <end position="35"/>
    </location>
</feature>
<evidence type="ECO:0000259" key="4">
    <source>
        <dbReference type="Pfam" id="PF01389"/>
    </source>
</evidence>
<keyword evidence="2" id="KW-0812">Transmembrane</keyword>
<dbReference type="GO" id="GO:0015288">
    <property type="term" value="F:porin activity"/>
    <property type="evidence" value="ECO:0007669"/>
    <property type="project" value="UniProtKB-KW"/>
</dbReference>
<comment type="similarity">
    <text evidence="1">Belongs to the outer membrane OOP (TC 1.B.6) superfamily. OmpA family.</text>
</comment>
<evidence type="ECO:0000256" key="2">
    <source>
        <dbReference type="ARBA" id="ARBA00023114"/>
    </source>
</evidence>
<dbReference type="RefSeq" id="WP_119853004.1">
    <property type="nucleotide sequence ID" value="NZ_QYSE01000002.1"/>
</dbReference>
<proteinExistence type="inferred from homology"/>
<dbReference type="AlphaFoldDB" id="A0A3A3EP71"/>